<proteinExistence type="inferred from homology"/>
<dbReference type="AlphaFoldDB" id="A0AAV2TAA8"/>
<evidence type="ECO:0000313" key="9">
    <source>
        <dbReference type="EMBL" id="CAL5133791.1"/>
    </source>
</evidence>
<protein>
    <recommendedName>
        <fullName evidence="7">Palmitoyltransferase</fullName>
        <ecNumber evidence="7">2.3.1.225</ecNumber>
    </recommendedName>
</protein>
<keyword evidence="2 7" id="KW-0808">Transferase</keyword>
<comment type="domain">
    <text evidence="7">The DHHC domain is required for palmitoyltransferase activity.</text>
</comment>
<name>A0AAV2TAA8_CALDB</name>
<reference evidence="9" key="1">
    <citation type="submission" date="2024-06" db="EMBL/GenBank/DDBJ databases">
        <authorList>
            <person name="Liu X."/>
            <person name="Lenzi L."/>
            <person name="Haldenby T S."/>
            <person name="Uol C."/>
        </authorList>
    </citation>
    <scope>NUCLEOTIDE SEQUENCE</scope>
</reference>
<evidence type="ECO:0000259" key="8">
    <source>
        <dbReference type="Pfam" id="PF01529"/>
    </source>
</evidence>
<keyword evidence="6 7" id="KW-0012">Acyltransferase</keyword>
<keyword evidence="4 7" id="KW-1133">Transmembrane helix</keyword>
<dbReference type="InterPro" id="IPR001594">
    <property type="entry name" value="Palmitoyltrfase_DHHC"/>
</dbReference>
<dbReference type="Proteomes" id="UP001497525">
    <property type="component" value="Unassembled WGS sequence"/>
</dbReference>
<dbReference type="PANTHER" id="PTHR12246">
    <property type="entry name" value="PALMITOYLTRANSFERASE ZDHHC16"/>
    <property type="match status" value="1"/>
</dbReference>
<comment type="subcellular location">
    <subcellularLocation>
        <location evidence="1">Membrane</location>
        <topology evidence="1">Multi-pass membrane protein</topology>
    </subcellularLocation>
</comment>
<dbReference type="PROSITE" id="PS50216">
    <property type="entry name" value="DHHC"/>
    <property type="match status" value="1"/>
</dbReference>
<sequence length="324" mass="36953">MSGRPKNGCRKCCFRTVQWFPVLFLALIIAWSYYAYIYSLCVVVIKILALKIVFGVLYHVVLIIFAWSYAKVILEPPRTIPKEFYLTDQDWQQLHNVHSTESDKSAIIDQLVKERNLPVYMVGTDGTTNVCQICGLIKPDRTHHCSTCGKCILQMDHHCPWTNCCIGFHNHKYFIIFLGWGTVYCFYIAATSAAYFGEFFTGLDSLTVDRFMVLFLFIVAIMFGLCQLCLGGYHVYLAARNQTTLETFATPKFRNGYTDAHAFDVGRKENLRDMFGTNCCTAIFPVKTTRGDGIHWRYKFMAVDENVLETGQASSPTSLTSLKQ</sequence>
<keyword evidence="3 7" id="KW-0812">Transmembrane</keyword>
<evidence type="ECO:0000256" key="1">
    <source>
        <dbReference type="ARBA" id="ARBA00004141"/>
    </source>
</evidence>
<comment type="similarity">
    <text evidence="7">Belongs to the DHHC palmitoyltransferase family.</text>
</comment>
<feature type="transmembrane region" description="Helical" evidence="7">
    <location>
        <begin position="211"/>
        <end position="236"/>
    </location>
</feature>
<evidence type="ECO:0000256" key="5">
    <source>
        <dbReference type="ARBA" id="ARBA00023136"/>
    </source>
</evidence>
<evidence type="ECO:0000256" key="4">
    <source>
        <dbReference type="ARBA" id="ARBA00022989"/>
    </source>
</evidence>
<accession>A0AAV2TAA8</accession>
<dbReference type="Pfam" id="PF01529">
    <property type="entry name" value="DHHC"/>
    <property type="match status" value="1"/>
</dbReference>
<dbReference type="GO" id="GO:0016020">
    <property type="term" value="C:membrane"/>
    <property type="evidence" value="ECO:0007669"/>
    <property type="project" value="UniProtKB-SubCell"/>
</dbReference>
<gene>
    <name evidence="9" type="ORF">CDAUBV1_LOCUS7030</name>
</gene>
<feature type="transmembrane region" description="Helical" evidence="7">
    <location>
        <begin position="173"/>
        <end position="196"/>
    </location>
</feature>
<evidence type="ECO:0000256" key="6">
    <source>
        <dbReference type="ARBA" id="ARBA00023315"/>
    </source>
</evidence>
<dbReference type="InterPro" id="IPR039859">
    <property type="entry name" value="PFA4/ZDH16/20/ERF2-like"/>
</dbReference>
<feature type="transmembrane region" description="Helical" evidence="7">
    <location>
        <begin position="37"/>
        <end position="70"/>
    </location>
</feature>
<dbReference type="EMBL" id="CAXLJL010000157">
    <property type="protein sequence ID" value="CAL5133791.1"/>
    <property type="molecule type" value="Genomic_DNA"/>
</dbReference>
<keyword evidence="5 7" id="KW-0472">Membrane</keyword>
<evidence type="ECO:0000256" key="3">
    <source>
        <dbReference type="ARBA" id="ARBA00022692"/>
    </source>
</evidence>
<dbReference type="GO" id="GO:0019706">
    <property type="term" value="F:protein-cysteine S-palmitoyltransferase activity"/>
    <property type="evidence" value="ECO:0007669"/>
    <property type="project" value="UniProtKB-EC"/>
</dbReference>
<evidence type="ECO:0000256" key="7">
    <source>
        <dbReference type="RuleBase" id="RU079119"/>
    </source>
</evidence>
<feature type="domain" description="Palmitoyltransferase DHHC" evidence="8">
    <location>
        <begin position="127"/>
        <end position="248"/>
    </location>
</feature>
<comment type="caution">
    <text evidence="9">The sequence shown here is derived from an EMBL/GenBank/DDBJ whole genome shotgun (WGS) entry which is preliminary data.</text>
</comment>
<organism evidence="9 10">
    <name type="scientific">Calicophoron daubneyi</name>
    <name type="common">Rumen fluke</name>
    <name type="synonym">Paramphistomum daubneyi</name>
    <dbReference type="NCBI Taxonomy" id="300641"/>
    <lineage>
        <taxon>Eukaryota</taxon>
        <taxon>Metazoa</taxon>
        <taxon>Spiralia</taxon>
        <taxon>Lophotrochozoa</taxon>
        <taxon>Platyhelminthes</taxon>
        <taxon>Trematoda</taxon>
        <taxon>Digenea</taxon>
        <taxon>Plagiorchiida</taxon>
        <taxon>Pronocephalata</taxon>
        <taxon>Paramphistomoidea</taxon>
        <taxon>Paramphistomidae</taxon>
        <taxon>Calicophoron</taxon>
    </lineage>
</organism>
<feature type="transmembrane region" description="Helical" evidence="7">
    <location>
        <begin position="12"/>
        <end position="31"/>
    </location>
</feature>
<evidence type="ECO:0000313" key="10">
    <source>
        <dbReference type="Proteomes" id="UP001497525"/>
    </source>
</evidence>
<dbReference type="EC" id="2.3.1.225" evidence="7"/>
<comment type="catalytic activity">
    <reaction evidence="7">
        <text>L-cysteinyl-[protein] + hexadecanoyl-CoA = S-hexadecanoyl-L-cysteinyl-[protein] + CoA</text>
        <dbReference type="Rhea" id="RHEA:36683"/>
        <dbReference type="Rhea" id="RHEA-COMP:10131"/>
        <dbReference type="Rhea" id="RHEA-COMP:11032"/>
        <dbReference type="ChEBI" id="CHEBI:29950"/>
        <dbReference type="ChEBI" id="CHEBI:57287"/>
        <dbReference type="ChEBI" id="CHEBI:57379"/>
        <dbReference type="ChEBI" id="CHEBI:74151"/>
        <dbReference type="EC" id="2.3.1.225"/>
    </reaction>
</comment>
<evidence type="ECO:0000256" key="2">
    <source>
        <dbReference type="ARBA" id="ARBA00022679"/>
    </source>
</evidence>